<organism evidence="1 2">
    <name type="scientific">Nonomuraea deserti</name>
    <dbReference type="NCBI Taxonomy" id="1848322"/>
    <lineage>
        <taxon>Bacteria</taxon>
        <taxon>Bacillati</taxon>
        <taxon>Actinomycetota</taxon>
        <taxon>Actinomycetes</taxon>
        <taxon>Streptosporangiales</taxon>
        <taxon>Streptosporangiaceae</taxon>
        <taxon>Nonomuraea</taxon>
    </lineage>
</organism>
<dbReference type="Proteomes" id="UP000295258">
    <property type="component" value="Unassembled WGS sequence"/>
</dbReference>
<dbReference type="NCBIfam" id="TIGR04267">
    <property type="entry name" value="mod_HExxH"/>
    <property type="match status" value="1"/>
</dbReference>
<dbReference type="EMBL" id="SMKO01000189">
    <property type="protein sequence ID" value="TDC93252.1"/>
    <property type="molecule type" value="Genomic_DNA"/>
</dbReference>
<name>A0A4R4UUP5_9ACTN</name>
<dbReference type="InterPro" id="IPR026337">
    <property type="entry name" value="AKG_HExxH"/>
</dbReference>
<evidence type="ECO:0000313" key="2">
    <source>
        <dbReference type="Proteomes" id="UP000295258"/>
    </source>
</evidence>
<protein>
    <submittedName>
        <fullName evidence="1">HEXXH motif domain-containing protein</fullName>
    </submittedName>
</protein>
<gene>
    <name evidence="1" type="ORF">E1292_41045</name>
</gene>
<evidence type="ECO:0000313" key="1">
    <source>
        <dbReference type="EMBL" id="TDC93252.1"/>
    </source>
</evidence>
<accession>A0A4R4UUP5</accession>
<proteinExistence type="predicted"/>
<comment type="caution">
    <text evidence="1">The sequence shown here is derived from an EMBL/GenBank/DDBJ whole genome shotgun (WGS) entry which is preliminary data.</text>
</comment>
<dbReference type="RefSeq" id="WP_132604483.1">
    <property type="nucleotide sequence ID" value="NZ_SMKO01000189.1"/>
</dbReference>
<reference evidence="1 2" key="1">
    <citation type="submission" date="2019-03" db="EMBL/GenBank/DDBJ databases">
        <title>Draft genome sequences of novel Actinobacteria.</title>
        <authorList>
            <person name="Sahin N."/>
            <person name="Ay H."/>
            <person name="Saygin H."/>
        </authorList>
    </citation>
    <scope>NUCLEOTIDE SEQUENCE [LARGE SCALE GENOMIC DNA]</scope>
    <source>
        <strain evidence="1 2">KC310</strain>
    </source>
</reference>
<dbReference type="AlphaFoldDB" id="A0A4R4UUP5"/>
<sequence length="435" mass="46669">MKLRRHNVSDDVFAALAAGRGGAAAVHQLAAVERSKHLLLLRGLVESARTTGHPAAGRTADAYDLLAALQDNAPDAVEAVVCYPAVGAWLRSTLLALDSDPEHAWPDHLAAVTAAAAIRARARLSIEVRVSTGALVLPSLGEARVPDGTATVRSTAGGAEVVSGGARVVIPDDRSRDVPGWRGLRRLTAYADGQALDLVLDDVDPYRMPADVAGRLPEDELQCWRSALEEAWRILTAHHPSTAEEIQVAHRVLTPLRRPARGQVSGTASETFGTVGMSSPSDGLTLAATLAHEIQHAKLGALSDIVRLLDADQGRRFYAPWREDPRPAAGLLHGAYAFMGVTGFWRRQRHHERGERGVLAHSEFARWRAGAGGAVDALMASGLLTSAGKQFVAQMRRVLTAWQGEPVPASAEARARAEAERHLARWRRAHGRPAF</sequence>
<keyword evidence="2" id="KW-1185">Reference proteome</keyword>